<evidence type="ECO:0000313" key="4">
    <source>
        <dbReference type="Proteomes" id="UP000185713"/>
    </source>
</evidence>
<organism evidence="1 4">
    <name type="scientific">Methanohalophilus portucalensis FDF-1</name>
    <dbReference type="NCBI Taxonomy" id="523843"/>
    <lineage>
        <taxon>Archaea</taxon>
        <taxon>Methanobacteriati</taxon>
        <taxon>Methanobacteriota</taxon>
        <taxon>Stenosarchaea group</taxon>
        <taxon>Methanomicrobia</taxon>
        <taxon>Methanosarcinales</taxon>
        <taxon>Methanosarcinaceae</taxon>
        <taxon>Methanohalophilus</taxon>
    </lineage>
</organism>
<evidence type="ECO:0000313" key="5">
    <source>
        <dbReference type="Proteomes" id="UP000193969"/>
    </source>
</evidence>
<dbReference type="Proteomes" id="UP000193969">
    <property type="component" value="Unassembled WGS sequence"/>
</dbReference>
<protein>
    <submittedName>
        <fullName evidence="1">Uncharacterized protein</fullName>
    </submittedName>
</protein>
<reference evidence="5" key="3">
    <citation type="submission" date="2017-04" db="EMBL/GenBank/DDBJ databases">
        <authorList>
            <person name="Varghese N."/>
            <person name="Submissions S."/>
        </authorList>
    </citation>
    <scope>NUCLEOTIDE SEQUENCE [LARGE SCALE GENOMIC DNA]</scope>
    <source>
        <strain evidence="5">FDF-1</strain>
    </source>
</reference>
<dbReference type="RefSeq" id="WP_072359109.1">
    <property type="nucleotide sequence ID" value="NZ_FXBN01000001.1"/>
</dbReference>
<dbReference type="Proteomes" id="UP000278252">
    <property type="component" value="Unassembled WGS sequence"/>
</dbReference>
<dbReference type="STRING" id="523843.SAMN06264941_0617"/>
<name>A0A1L9C663_9EURY</name>
<proteinExistence type="predicted"/>
<keyword evidence="5" id="KW-1185">Reference proteome</keyword>
<reference evidence="2 6" key="4">
    <citation type="submission" date="2018-10" db="EMBL/GenBank/DDBJ databases">
        <title>Cultivation of a novel Methanohalophilus strain from Kebrit Deep of the Red Sea and a genomic comparison of members of the genus Methanohalophilus.</title>
        <authorList>
            <person name="Guan Y."/>
            <person name="Ngugi D.K."/>
            <person name="Stingl U."/>
        </authorList>
    </citation>
    <scope>NUCLEOTIDE SEQUENCE [LARGE SCALE GENOMIC DNA]</scope>
    <source>
        <strain evidence="2 6">DSM 7471</strain>
    </source>
</reference>
<evidence type="ECO:0000313" key="1">
    <source>
        <dbReference type="EMBL" id="OJH49941.1"/>
    </source>
</evidence>
<dbReference type="EMBL" id="JWTK01000002">
    <property type="protein sequence ID" value="OJH49941.1"/>
    <property type="molecule type" value="Genomic_DNA"/>
</dbReference>
<gene>
    <name evidence="2" type="ORF">EFE41_01340</name>
    <name evidence="1" type="ORF">MPF_0735</name>
    <name evidence="3" type="ORF">SAMN06264941_0617</name>
</gene>
<evidence type="ECO:0000313" key="3">
    <source>
        <dbReference type="EMBL" id="SMH32700.1"/>
    </source>
</evidence>
<accession>A0A1L9C663</accession>
<evidence type="ECO:0000313" key="6">
    <source>
        <dbReference type="Proteomes" id="UP000278252"/>
    </source>
</evidence>
<sequence length="68" mass="7944">MTPALEFRAGVEMFSIYNHEKELQSVEKRISDASYSERGKKLLFDFENDLYTGMRRVQIIFAVSYLSS</sequence>
<reference evidence="1 4" key="1">
    <citation type="submission" date="2014-12" db="EMBL/GenBank/DDBJ databases">
        <title>The genome sequence of Methanohalophilus portucalensis strain FDF1.</title>
        <authorList>
            <person name="Lai M.-C."/>
            <person name="Lai S.-J."/>
        </authorList>
    </citation>
    <scope>NUCLEOTIDE SEQUENCE [LARGE SCALE GENOMIC DNA]</scope>
    <source>
        <strain evidence="1 4">FDF-1</strain>
    </source>
</reference>
<evidence type="ECO:0000313" key="2">
    <source>
        <dbReference type="EMBL" id="RNI13255.1"/>
    </source>
</evidence>
<dbReference type="EMBL" id="RJJH01000001">
    <property type="protein sequence ID" value="RNI13255.1"/>
    <property type="molecule type" value="Genomic_DNA"/>
</dbReference>
<reference evidence="3" key="2">
    <citation type="submission" date="2017-04" db="EMBL/GenBank/DDBJ databases">
        <authorList>
            <person name="Afonso C.L."/>
            <person name="Miller P.J."/>
            <person name="Scott M.A."/>
            <person name="Spackman E."/>
            <person name="Goraichik I."/>
            <person name="Dimitrov K.M."/>
            <person name="Suarez D.L."/>
            <person name="Swayne D.E."/>
        </authorList>
    </citation>
    <scope>NUCLEOTIDE SEQUENCE [LARGE SCALE GENOMIC DNA]</scope>
    <source>
        <strain evidence="3">FDF-1</strain>
    </source>
</reference>
<dbReference type="AlphaFoldDB" id="A0A1L9C663"/>
<dbReference type="EMBL" id="FXBN01000001">
    <property type="protein sequence ID" value="SMH32700.1"/>
    <property type="molecule type" value="Genomic_DNA"/>
</dbReference>
<dbReference type="Proteomes" id="UP000185713">
    <property type="component" value="Unassembled WGS sequence"/>
</dbReference>